<dbReference type="InterPro" id="IPR050261">
    <property type="entry name" value="FrsA_esterase"/>
</dbReference>
<dbReference type="Pfam" id="PF00326">
    <property type="entry name" value="Peptidase_S9"/>
    <property type="match status" value="1"/>
</dbReference>
<sequence length="391" mass="43693">MFMYFPTNYVWSMAAVSALNCGGYIDEVDRACKPVLLASQNGDDAGTEELYAAWAAVADRLVAKAQDDEARGRRIAAGETYYRASLYTSQAERLQSPKWEGRNAAYQKSIELLLKHIELSDAPCTTVEVPFGTSSLPGYFYRGQGEGPRPIIIQWNGLDSTKEMMYYSQFPQQLAERGVSTLMVDTPGSGESLRLRGLTARHDTEVWAAAIVDWLEHSAETLGIDPEQIGIVGWSLGGYYAPRALAFEDRLKLGVAWGANHNWFEVQEARRRREGENPVPHYWDHVFWVWGATDMDDFIEKTKGMHLNGVADKITAPLLITHGVGDRQINVSYAHQTYDQAVNSPKRELRLFDDPEGGTEHISIDNMPYVGAIIADWIAETFAELHPGGVR</sequence>
<keyword evidence="4" id="KW-1185">Reference proteome</keyword>
<dbReference type="InterPro" id="IPR029058">
    <property type="entry name" value="AB_hydrolase_fold"/>
</dbReference>
<feature type="domain" description="Peptidase S9 prolyl oligopeptidase catalytic" evidence="2">
    <location>
        <begin position="170"/>
        <end position="382"/>
    </location>
</feature>
<dbReference type="GO" id="GO:0016787">
    <property type="term" value="F:hydrolase activity"/>
    <property type="evidence" value="ECO:0007669"/>
    <property type="project" value="UniProtKB-KW"/>
</dbReference>
<reference evidence="3 4" key="1">
    <citation type="journal article" date="2019" name="Int. J. Syst. Evol. Microbiol.">
        <title>The Global Catalogue of Microorganisms (GCM) 10K type strain sequencing project: providing services to taxonomists for standard genome sequencing and annotation.</title>
        <authorList>
            <consortium name="The Broad Institute Genomics Platform"/>
            <consortium name="The Broad Institute Genome Sequencing Center for Infectious Disease"/>
            <person name="Wu L."/>
            <person name="Ma J."/>
        </authorList>
    </citation>
    <scope>NUCLEOTIDE SEQUENCE [LARGE SCALE GENOMIC DNA]</scope>
    <source>
        <strain evidence="3 4">JCM 14900</strain>
    </source>
</reference>
<evidence type="ECO:0000313" key="3">
    <source>
        <dbReference type="EMBL" id="GAA1936342.1"/>
    </source>
</evidence>
<proteinExistence type="inferred from homology"/>
<accession>A0ABN2PY00</accession>
<evidence type="ECO:0000259" key="2">
    <source>
        <dbReference type="Pfam" id="PF00326"/>
    </source>
</evidence>
<dbReference type="Gene3D" id="1.20.1440.110">
    <property type="entry name" value="acylaminoacyl peptidase"/>
    <property type="match status" value="1"/>
</dbReference>
<dbReference type="RefSeq" id="WP_248153006.1">
    <property type="nucleotide sequence ID" value="NZ_BAAAOF010000006.1"/>
</dbReference>
<evidence type="ECO:0000313" key="4">
    <source>
        <dbReference type="Proteomes" id="UP001501343"/>
    </source>
</evidence>
<evidence type="ECO:0000256" key="1">
    <source>
        <dbReference type="ARBA" id="ARBA00008645"/>
    </source>
</evidence>
<dbReference type="InterPro" id="IPR001375">
    <property type="entry name" value="Peptidase_S9_cat"/>
</dbReference>
<dbReference type="Gene3D" id="3.40.50.1820">
    <property type="entry name" value="alpha/beta hydrolase"/>
    <property type="match status" value="1"/>
</dbReference>
<dbReference type="SUPFAM" id="SSF53474">
    <property type="entry name" value="alpha/beta-Hydrolases"/>
    <property type="match status" value="1"/>
</dbReference>
<name>A0ABN2PY00_9MICO</name>
<dbReference type="Proteomes" id="UP001501343">
    <property type="component" value="Unassembled WGS sequence"/>
</dbReference>
<keyword evidence="3" id="KW-0378">Hydrolase</keyword>
<dbReference type="PANTHER" id="PTHR22946">
    <property type="entry name" value="DIENELACTONE HYDROLASE DOMAIN-CONTAINING PROTEIN-RELATED"/>
    <property type="match status" value="1"/>
</dbReference>
<dbReference type="EMBL" id="BAAAOF010000006">
    <property type="protein sequence ID" value="GAA1936342.1"/>
    <property type="molecule type" value="Genomic_DNA"/>
</dbReference>
<organism evidence="3 4">
    <name type="scientific">Microbacterium aoyamense</name>
    <dbReference type="NCBI Taxonomy" id="344166"/>
    <lineage>
        <taxon>Bacteria</taxon>
        <taxon>Bacillati</taxon>
        <taxon>Actinomycetota</taxon>
        <taxon>Actinomycetes</taxon>
        <taxon>Micrococcales</taxon>
        <taxon>Microbacteriaceae</taxon>
        <taxon>Microbacterium</taxon>
    </lineage>
</organism>
<protein>
    <submittedName>
        <fullName evidence="3">Alpha/beta fold hydrolase</fullName>
    </submittedName>
</protein>
<dbReference type="PANTHER" id="PTHR22946:SF12">
    <property type="entry name" value="CONIDIAL PIGMENT BIOSYNTHESIS PROTEIN AYG1 (AFU_ORTHOLOGUE AFUA_2G17550)"/>
    <property type="match status" value="1"/>
</dbReference>
<comment type="similarity">
    <text evidence="1">Belongs to the AB hydrolase superfamily.</text>
</comment>
<comment type="caution">
    <text evidence="3">The sequence shown here is derived from an EMBL/GenBank/DDBJ whole genome shotgun (WGS) entry which is preliminary data.</text>
</comment>
<gene>
    <name evidence="3" type="ORF">GCM10009775_30310</name>
</gene>